<dbReference type="KEGG" id="ndv:NDEV_0798"/>
<reference evidence="3" key="1">
    <citation type="submission" date="2015-10" db="EMBL/GenBank/DDBJ databases">
        <authorList>
            <person name="Lehtovirta-Morley L.E."/>
            <person name="Vieille C."/>
        </authorList>
    </citation>
    <scope>NUCLEOTIDE SEQUENCE [LARGE SCALE GENOMIC DNA]</scope>
</reference>
<feature type="domain" description="KTSC" evidence="1">
    <location>
        <begin position="7"/>
        <end position="65"/>
    </location>
</feature>
<accession>A0A128A2I9</accession>
<evidence type="ECO:0000313" key="2">
    <source>
        <dbReference type="EMBL" id="CUR51563.1"/>
    </source>
</evidence>
<protein>
    <recommendedName>
        <fullName evidence="1">KTSC domain-containing protein</fullName>
    </recommendedName>
</protein>
<dbReference type="InterPro" id="IPR025309">
    <property type="entry name" value="KTSC_dom"/>
</dbReference>
<dbReference type="EMBL" id="LN890280">
    <property type="protein sequence ID" value="CUR51563.1"/>
    <property type="molecule type" value="Genomic_DNA"/>
</dbReference>
<keyword evidence="3" id="KW-1185">Reference proteome</keyword>
<organism evidence="2 3">
    <name type="scientific">Nitrosotalea devaniterrae</name>
    <dbReference type="NCBI Taxonomy" id="1078905"/>
    <lineage>
        <taxon>Archaea</taxon>
        <taxon>Nitrososphaerota</taxon>
        <taxon>Nitrososphaeria</taxon>
        <taxon>Nitrosotaleales</taxon>
        <taxon>Nitrosotaleaceae</taxon>
        <taxon>Nitrosotalea</taxon>
    </lineage>
</organism>
<proteinExistence type="predicted"/>
<dbReference type="Pfam" id="PF13619">
    <property type="entry name" value="KTSC"/>
    <property type="match status" value="1"/>
</dbReference>
<evidence type="ECO:0000313" key="3">
    <source>
        <dbReference type="Proteomes" id="UP000196239"/>
    </source>
</evidence>
<dbReference type="AlphaFoldDB" id="A0A128A2I9"/>
<evidence type="ECO:0000259" key="1">
    <source>
        <dbReference type="Pfam" id="PF13619"/>
    </source>
</evidence>
<gene>
    <name evidence="2" type="ORF">NDEV_0798</name>
</gene>
<dbReference type="Proteomes" id="UP000196239">
    <property type="component" value="Chromosome 1"/>
</dbReference>
<sequence length="70" mass="8480">MDMIRLKSNDLQSVGYDESLQIMEIQFHRGGLYRYFDVPKKIYDGLVKSVLSHGQYHTRYIKNRYRHEKI</sequence>
<name>A0A128A2I9_9ARCH</name>